<protein>
    <recommendedName>
        <fullName evidence="6">MADS-box domain-containing protein</fullName>
    </recommendedName>
</protein>
<organism evidence="7 8">
    <name type="scientific">Crotalaria pallida</name>
    <name type="common">Smooth rattlebox</name>
    <name type="synonym">Crotalaria striata</name>
    <dbReference type="NCBI Taxonomy" id="3830"/>
    <lineage>
        <taxon>Eukaryota</taxon>
        <taxon>Viridiplantae</taxon>
        <taxon>Streptophyta</taxon>
        <taxon>Embryophyta</taxon>
        <taxon>Tracheophyta</taxon>
        <taxon>Spermatophyta</taxon>
        <taxon>Magnoliopsida</taxon>
        <taxon>eudicotyledons</taxon>
        <taxon>Gunneridae</taxon>
        <taxon>Pentapetalae</taxon>
        <taxon>rosids</taxon>
        <taxon>fabids</taxon>
        <taxon>Fabales</taxon>
        <taxon>Fabaceae</taxon>
        <taxon>Papilionoideae</taxon>
        <taxon>50 kb inversion clade</taxon>
        <taxon>genistoids sensu lato</taxon>
        <taxon>core genistoids</taxon>
        <taxon>Crotalarieae</taxon>
        <taxon>Crotalaria</taxon>
    </lineage>
</organism>
<evidence type="ECO:0000256" key="1">
    <source>
        <dbReference type="ARBA" id="ARBA00004123"/>
    </source>
</evidence>
<gene>
    <name evidence="7" type="ORF">RIF29_04718</name>
</gene>
<keyword evidence="2" id="KW-0805">Transcription regulation</keyword>
<dbReference type="SMART" id="SM00432">
    <property type="entry name" value="MADS"/>
    <property type="match status" value="1"/>
</dbReference>
<keyword evidence="8" id="KW-1185">Reference proteome</keyword>
<dbReference type="GO" id="GO:0045944">
    <property type="term" value="P:positive regulation of transcription by RNA polymerase II"/>
    <property type="evidence" value="ECO:0007669"/>
    <property type="project" value="InterPro"/>
</dbReference>
<proteinExistence type="predicted"/>
<dbReference type="AlphaFoldDB" id="A0AAN9PAI9"/>
<comment type="subcellular location">
    <subcellularLocation>
        <location evidence="1">Nucleus</location>
    </subcellularLocation>
</comment>
<dbReference type="Pfam" id="PF00319">
    <property type="entry name" value="SRF-TF"/>
    <property type="match status" value="1"/>
</dbReference>
<evidence type="ECO:0000256" key="4">
    <source>
        <dbReference type="ARBA" id="ARBA00023163"/>
    </source>
</evidence>
<dbReference type="EMBL" id="JAYWIO010000001">
    <property type="protein sequence ID" value="KAK7290359.1"/>
    <property type="molecule type" value="Genomic_DNA"/>
</dbReference>
<name>A0AAN9PAI9_CROPI</name>
<keyword evidence="4" id="KW-0804">Transcription</keyword>
<dbReference type="Proteomes" id="UP001372338">
    <property type="component" value="Unassembled WGS sequence"/>
</dbReference>
<accession>A0AAN9PAI9</accession>
<dbReference type="GO" id="GO:0000981">
    <property type="term" value="F:DNA-binding transcription factor activity, RNA polymerase II-specific"/>
    <property type="evidence" value="ECO:0007669"/>
    <property type="project" value="InterPro"/>
</dbReference>
<dbReference type="CDD" id="cd00266">
    <property type="entry name" value="MADS_SRF_like"/>
    <property type="match status" value="1"/>
</dbReference>
<dbReference type="PANTHER" id="PTHR11945:SF777">
    <property type="entry name" value="MADS-BOX TRANSCRIPTION FACTOR FAMILY PROTEIN"/>
    <property type="match status" value="1"/>
</dbReference>
<dbReference type="GO" id="GO:0046983">
    <property type="term" value="F:protein dimerization activity"/>
    <property type="evidence" value="ECO:0007669"/>
    <property type="project" value="InterPro"/>
</dbReference>
<feature type="domain" description="MADS-box" evidence="6">
    <location>
        <begin position="1"/>
        <end position="51"/>
    </location>
</feature>
<sequence length="230" mass="25837">MARKKIDLAYITNDAKRRATLKKRKTGLMKKMDEISTLCGIEACAVIYSPNESQPEVWPSHLGVQKALYKFSRMPEMEQSKKMMNQESFLSQSIMKATEQLKKQQNEIKKKETALLMSQCLSTGNLVGNVNMVKLDDLSFMIDQTLKEIEENILKTKPREGTSTVGNGAGVVNGGQAIVEDHVQGMMQTNMDGMQQNWSMNPFNGGGNEMPPFEEFNNISNGIWNGPYFP</sequence>
<dbReference type="SUPFAM" id="SSF55455">
    <property type="entry name" value="SRF-like"/>
    <property type="match status" value="1"/>
</dbReference>
<dbReference type="Gene3D" id="3.40.1810.10">
    <property type="entry name" value="Transcription factor, MADS-box"/>
    <property type="match status" value="1"/>
</dbReference>
<dbReference type="InterPro" id="IPR033897">
    <property type="entry name" value="SRF-like_MADS-box"/>
</dbReference>
<evidence type="ECO:0000313" key="7">
    <source>
        <dbReference type="EMBL" id="KAK7290359.1"/>
    </source>
</evidence>
<evidence type="ECO:0000256" key="5">
    <source>
        <dbReference type="ARBA" id="ARBA00023242"/>
    </source>
</evidence>
<dbReference type="InterPro" id="IPR036879">
    <property type="entry name" value="TF_MADSbox_sf"/>
</dbReference>
<dbReference type="InterPro" id="IPR002100">
    <property type="entry name" value="TF_MADSbox"/>
</dbReference>
<evidence type="ECO:0000313" key="8">
    <source>
        <dbReference type="Proteomes" id="UP001372338"/>
    </source>
</evidence>
<keyword evidence="5" id="KW-0539">Nucleus</keyword>
<dbReference type="FunFam" id="3.40.1810.10:FF:000018">
    <property type="entry name" value="agamous-like MADS-box protein AGL80"/>
    <property type="match status" value="1"/>
</dbReference>
<dbReference type="GO" id="GO:0005634">
    <property type="term" value="C:nucleus"/>
    <property type="evidence" value="ECO:0007669"/>
    <property type="project" value="UniProtKB-SubCell"/>
</dbReference>
<keyword evidence="3" id="KW-0238">DNA-binding</keyword>
<comment type="caution">
    <text evidence="7">The sequence shown here is derived from an EMBL/GenBank/DDBJ whole genome shotgun (WGS) entry which is preliminary data.</text>
</comment>
<dbReference type="PRINTS" id="PR00404">
    <property type="entry name" value="MADSDOMAIN"/>
</dbReference>
<evidence type="ECO:0000259" key="6">
    <source>
        <dbReference type="PROSITE" id="PS50066"/>
    </source>
</evidence>
<dbReference type="GO" id="GO:0000978">
    <property type="term" value="F:RNA polymerase II cis-regulatory region sequence-specific DNA binding"/>
    <property type="evidence" value="ECO:0007669"/>
    <property type="project" value="TreeGrafter"/>
</dbReference>
<evidence type="ECO:0000256" key="3">
    <source>
        <dbReference type="ARBA" id="ARBA00023125"/>
    </source>
</evidence>
<reference evidence="7 8" key="1">
    <citation type="submission" date="2024-01" db="EMBL/GenBank/DDBJ databases">
        <title>The genomes of 5 underutilized Papilionoideae crops provide insights into root nodulation and disease resistanc.</title>
        <authorList>
            <person name="Yuan L."/>
        </authorList>
    </citation>
    <scope>NUCLEOTIDE SEQUENCE [LARGE SCALE GENOMIC DNA]</scope>
    <source>
        <strain evidence="7">ZHUSHIDOU_FW_LH</strain>
        <tissue evidence="7">Leaf</tissue>
    </source>
</reference>
<evidence type="ECO:0000256" key="2">
    <source>
        <dbReference type="ARBA" id="ARBA00023015"/>
    </source>
</evidence>
<dbReference type="PANTHER" id="PTHR11945">
    <property type="entry name" value="MADS BOX PROTEIN"/>
    <property type="match status" value="1"/>
</dbReference>
<dbReference type="PROSITE" id="PS50066">
    <property type="entry name" value="MADS_BOX_2"/>
    <property type="match status" value="1"/>
</dbReference>